<proteinExistence type="predicted"/>
<sequence>MSHTSRLPCPDRLPPFGFRRPGELSAVADGDAVVDDAVVDDAVVDHDEEGPPESVRWPLLSPPEGSPSPP</sequence>
<accession>A0A918YD67</accession>
<protein>
    <submittedName>
        <fullName evidence="2">Uncharacterized protein</fullName>
    </submittedName>
</protein>
<dbReference type="Proteomes" id="UP000655443">
    <property type="component" value="Unassembled WGS sequence"/>
</dbReference>
<organism evidence="2 3">
    <name type="scientific">Streptomyces alanosinicus</name>
    <dbReference type="NCBI Taxonomy" id="68171"/>
    <lineage>
        <taxon>Bacteria</taxon>
        <taxon>Bacillati</taxon>
        <taxon>Actinomycetota</taxon>
        <taxon>Actinomycetes</taxon>
        <taxon>Kitasatosporales</taxon>
        <taxon>Streptomycetaceae</taxon>
        <taxon>Streptomyces</taxon>
    </lineage>
</organism>
<name>A0A918YD67_9ACTN</name>
<evidence type="ECO:0000313" key="2">
    <source>
        <dbReference type="EMBL" id="GHD98983.1"/>
    </source>
</evidence>
<dbReference type="EMBL" id="BMVG01000001">
    <property type="protein sequence ID" value="GHD98983.1"/>
    <property type="molecule type" value="Genomic_DNA"/>
</dbReference>
<feature type="compositionally biased region" description="Pro residues" evidence="1">
    <location>
        <begin position="60"/>
        <end position="70"/>
    </location>
</feature>
<comment type="caution">
    <text evidence="2">The sequence shown here is derived from an EMBL/GenBank/DDBJ whole genome shotgun (WGS) entry which is preliminary data.</text>
</comment>
<keyword evidence="3" id="KW-1185">Reference proteome</keyword>
<evidence type="ECO:0000313" key="3">
    <source>
        <dbReference type="Proteomes" id="UP000655443"/>
    </source>
</evidence>
<feature type="region of interest" description="Disordered" evidence="1">
    <location>
        <begin position="46"/>
        <end position="70"/>
    </location>
</feature>
<reference evidence="2" key="2">
    <citation type="submission" date="2020-09" db="EMBL/GenBank/DDBJ databases">
        <authorList>
            <person name="Sun Q."/>
            <person name="Ohkuma M."/>
        </authorList>
    </citation>
    <scope>NUCLEOTIDE SEQUENCE</scope>
    <source>
        <strain evidence="2">JCM 4714</strain>
    </source>
</reference>
<dbReference type="AlphaFoldDB" id="A0A918YD67"/>
<gene>
    <name evidence="2" type="ORF">GCM10010339_08330</name>
</gene>
<reference evidence="2" key="1">
    <citation type="journal article" date="2014" name="Int. J. Syst. Evol. Microbiol.">
        <title>Complete genome sequence of Corynebacterium casei LMG S-19264T (=DSM 44701T), isolated from a smear-ripened cheese.</title>
        <authorList>
            <consortium name="US DOE Joint Genome Institute (JGI-PGF)"/>
            <person name="Walter F."/>
            <person name="Albersmeier A."/>
            <person name="Kalinowski J."/>
            <person name="Ruckert C."/>
        </authorList>
    </citation>
    <scope>NUCLEOTIDE SEQUENCE</scope>
    <source>
        <strain evidence="2">JCM 4714</strain>
    </source>
</reference>
<evidence type="ECO:0000256" key="1">
    <source>
        <dbReference type="SAM" id="MobiDB-lite"/>
    </source>
</evidence>